<dbReference type="PANTHER" id="PTHR10133">
    <property type="entry name" value="DNA POLYMERASE I"/>
    <property type="match status" value="1"/>
</dbReference>
<dbReference type="GO" id="GO:0006261">
    <property type="term" value="P:DNA-templated DNA replication"/>
    <property type="evidence" value="ECO:0007669"/>
    <property type="project" value="InterPro"/>
</dbReference>
<dbReference type="Gene3D" id="3.30.70.370">
    <property type="match status" value="1"/>
</dbReference>
<dbReference type="InterPro" id="IPR036279">
    <property type="entry name" value="5-3_exonuclease_C_sf"/>
</dbReference>
<evidence type="ECO:0000313" key="15">
    <source>
        <dbReference type="EMBL" id="ADU96767.1"/>
    </source>
</evidence>
<dbReference type="Gene3D" id="3.40.50.1010">
    <property type="entry name" value="5'-nuclease"/>
    <property type="match status" value="1"/>
</dbReference>
<dbReference type="SUPFAM" id="SSF88723">
    <property type="entry name" value="PIN domain-like"/>
    <property type="match status" value="1"/>
</dbReference>
<keyword evidence="5" id="KW-0548">Nucleotidyltransferase</keyword>
<evidence type="ECO:0000256" key="9">
    <source>
        <dbReference type="ARBA" id="ARBA00023125"/>
    </source>
</evidence>
<dbReference type="InterPro" id="IPR036397">
    <property type="entry name" value="RNaseH_sf"/>
</dbReference>
<dbReference type="Gene3D" id="1.10.150.20">
    <property type="entry name" value="5' to 3' exonuclease, C-terminal subdomain"/>
    <property type="match status" value="2"/>
</dbReference>
<dbReference type="SMART" id="SM00482">
    <property type="entry name" value="POLAc"/>
    <property type="match status" value="1"/>
</dbReference>
<keyword evidence="10" id="KW-0234">DNA repair</keyword>
<dbReference type="eggNOG" id="COG0258">
    <property type="taxonomic scope" value="Bacteria"/>
</dbReference>
<keyword evidence="6" id="KW-0235">DNA replication</keyword>
<protein>
    <recommendedName>
        <fullName evidence="3">DNA polymerase I</fullName>
        <ecNumber evidence="2">2.7.7.7</ecNumber>
    </recommendedName>
</protein>
<dbReference type="SMART" id="SM00279">
    <property type="entry name" value="HhH2"/>
    <property type="match status" value="1"/>
</dbReference>
<feature type="domain" description="5'-3' exonuclease" evidence="13">
    <location>
        <begin position="2"/>
        <end position="260"/>
    </location>
</feature>
<name>E8T6I3_THEA1</name>
<evidence type="ECO:0000256" key="10">
    <source>
        <dbReference type="ARBA" id="ARBA00023204"/>
    </source>
</evidence>
<dbReference type="Pfam" id="PF01367">
    <property type="entry name" value="5_3_exonuc"/>
    <property type="match status" value="1"/>
</dbReference>
<gene>
    <name evidence="15" type="ordered locus">Theam_0800</name>
</gene>
<dbReference type="Pfam" id="PF00476">
    <property type="entry name" value="DNA_pol_A"/>
    <property type="match status" value="1"/>
</dbReference>
<keyword evidence="4" id="KW-0808">Transferase</keyword>
<evidence type="ECO:0000256" key="11">
    <source>
        <dbReference type="ARBA" id="ARBA00049244"/>
    </source>
</evidence>
<reference evidence="15" key="1">
    <citation type="submission" date="2011-01" db="EMBL/GenBank/DDBJ databases">
        <title>Complete sequence of chromosome of Thermovibrio ammonificans HB-1.</title>
        <authorList>
            <consortium name="US DOE Joint Genome Institute"/>
            <person name="Lucas S."/>
            <person name="Copeland A."/>
            <person name="Lapidus A."/>
            <person name="Cheng J.-F."/>
            <person name="Goodwin L."/>
            <person name="Pitluck S."/>
            <person name="Davenport K."/>
            <person name="Detter J.C."/>
            <person name="Han C."/>
            <person name="Tapia R."/>
            <person name="Land M."/>
            <person name="Hauser L."/>
            <person name="Kyrpides N."/>
            <person name="Ivanova N."/>
            <person name="Ovchinnikova G."/>
            <person name="Vetriani C."/>
            <person name="Woyke T."/>
        </authorList>
    </citation>
    <scope>NUCLEOTIDE SEQUENCE [LARGE SCALE GENOMIC DNA]</scope>
    <source>
        <strain evidence="15">HB-1</strain>
    </source>
</reference>
<dbReference type="InterPro" id="IPR043502">
    <property type="entry name" value="DNA/RNA_pol_sf"/>
</dbReference>
<keyword evidence="8" id="KW-0239">DNA-directed DNA polymerase</keyword>
<dbReference type="GO" id="GO:0003887">
    <property type="term" value="F:DNA-directed DNA polymerase activity"/>
    <property type="evidence" value="ECO:0007669"/>
    <property type="project" value="UniProtKB-KW"/>
</dbReference>
<comment type="catalytic activity">
    <reaction evidence="11">
        <text>DNA(n) + a 2'-deoxyribonucleoside 5'-triphosphate = DNA(n+1) + diphosphate</text>
        <dbReference type="Rhea" id="RHEA:22508"/>
        <dbReference type="Rhea" id="RHEA-COMP:17339"/>
        <dbReference type="Rhea" id="RHEA-COMP:17340"/>
        <dbReference type="ChEBI" id="CHEBI:33019"/>
        <dbReference type="ChEBI" id="CHEBI:61560"/>
        <dbReference type="ChEBI" id="CHEBI:173112"/>
        <dbReference type="EC" id="2.7.7.7"/>
    </reaction>
</comment>
<dbReference type="KEGG" id="tam:Theam_0800"/>
<evidence type="ECO:0000256" key="2">
    <source>
        <dbReference type="ARBA" id="ARBA00012417"/>
    </source>
</evidence>
<keyword evidence="9" id="KW-0238">DNA-binding</keyword>
<dbReference type="SUPFAM" id="SSF56672">
    <property type="entry name" value="DNA/RNA polymerases"/>
    <property type="match status" value="1"/>
</dbReference>
<dbReference type="CDD" id="cd08637">
    <property type="entry name" value="DNA_pol_A_pol_I_C"/>
    <property type="match status" value="1"/>
</dbReference>
<dbReference type="CDD" id="cd09898">
    <property type="entry name" value="H3TH_53EXO"/>
    <property type="match status" value="1"/>
</dbReference>
<dbReference type="PANTHER" id="PTHR10133:SF27">
    <property type="entry name" value="DNA POLYMERASE NU"/>
    <property type="match status" value="1"/>
</dbReference>
<evidence type="ECO:0000256" key="4">
    <source>
        <dbReference type="ARBA" id="ARBA00022679"/>
    </source>
</evidence>
<dbReference type="FunFam" id="1.10.150.20:FF:000002">
    <property type="entry name" value="DNA polymerase I"/>
    <property type="match status" value="1"/>
</dbReference>
<dbReference type="Proteomes" id="UP000006362">
    <property type="component" value="Chromosome"/>
</dbReference>
<sequence>MDRVFLFDGTGLAYKAYHAIKGLSTTDGFPTNAVYGFARLFLKMLRELKPRYCAVAFDAGRKTFRSEISKDYKANRKPTPDDFKVQLPYIKEFLKCLGVKVLELPGYEADDIIGTLVKRLQEKGFEVVIVTSDKDMKQLLSPRVSILVPPKGKEKAKWIDYSSFKEETGIEPETVPDLFGLSGDRTDNIPGVPGIGEKTALKLLREFKNLEGIYENLDRLPKGQREKLEKHRESAFKSRELARIETNAPVDVALEELLLKEPNGECLGKLIEKLQMRSLYGEIEKLFPNIRFSPPLQEGEEVEADEIKSLLTADLLPKEVATAEVKGGIYVAADGKFSKVSPRELPALARGNKLYVFNLKELYHTVGAELKKLKTFDISLGYYLLNPLLKDYSPEQVIGNLLGAKVELPVHLHHGIKAGKEVEKKLKEEGLYRLYAEVEHPLSYVLYKMEKRGVPFSEKALMELERELEEKISEVETKIFELAGEKFNLNSPKQLSKVLFEKLGLKPVKKTRSGYSTDVETLTTLALEGHEIAVHILDYRKLSKLLSSFVKALLKRIDETGRVHGNFIQTGTATGRLSSAEPNLQNLPVSDPLSLRVRRAVRAPEGYTLVWADYSQVELRILAHLSQDRNLIEAFLKGEDIHTETAKHLFHTRQITDRERRVAKTVNFGIIYGMSPHGLAERLSIPLQEAKDYIERYFQKFPKVREFIEETVREAYKKGFVETAFGRRRPLPELKEKSFHKRSFGERAAVNTVIQGTAADIMKMAMVNLQPEAEKLNSYIILQVHDELVLEAPEGAEEEVAAKVKQVMEGAANLSVPLTVEVKSGKEWS</sequence>
<evidence type="ECO:0000256" key="1">
    <source>
        <dbReference type="ARBA" id="ARBA00007705"/>
    </source>
</evidence>
<evidence type="ECO:0000259" key="13">
    <source>
        <dbReference type="SMART" id="SM00475"/>
    </source>
</evidence>
<dbReference type="Pfam" id="PF02739">
    <property type="entry name" value="5_3_exonuc_N"/>
    <property type="match status" value="1"/>
</dbReference>
<dbReference type="EMBL" id="CP002444">
    <property type="protein sequence ID" value="ADU96767.1"/>
    <property type="molecule type" value="Genomic_DNA"/>
</dbReference>
<dbReference type="InterPro" id="IPR020046">
    <property type="entry name" value="5-3_exonucl_a-hlix_arch_N"/>
</dbReference>
<dbReference type="SUPFAM" id="SSF47807">
    <property type="entry name" value="5' to 3' exonuclease, C-terminal subdomain"/>
    <property type="match status" value="1"/>
</dbReference>
<evidence type="ECO:0000256" key="8">
    <source>
        <dbReference type="ARBA" id="ARBA00022932"/>
    </source>
</evidence>
<dbReference type="AlphaFoldDB" id="E8T6I3"/>
<dbReference type="InterPro" id="IPR008918">
    <property type="entry name" value="HhH2"/>
</dbReference>
<dbReference type="EC" id="2.7.7.7" evidence="2"/>
<proteinExistence type="inferred from homology"/>
<dbReference type="PROSITE" id="PS00447">
    <property type="entry name" value="DNA_POLYMERASE_A"/>
    <property type="match status" value="1"/>
</dbReference>
<dbReference type="GO" id="GO:0003677">
    <property type="term" value="F:DNA binding"/>
    <property type="evidence" value="ECO:0007669"/>
    <property type="project" value="UniProtKB-KW"/>
</dbReference>
<dbReference type="FunFam" id="1.20.1060.10:FF:000001">
    <property type="entry name" value="DNA polymerase I"/>
    <property type="match status" value="1"/>
</dbReference>
<dbReference type="OrthoDB" id="9806424at2"/>
<dbReference type="eggNOG" id="COG0749">
    <property type="taxonomic scope" value="Bacteria"/>
</dbReference>
<keyword evidence="7" id="KW-0227">DNA damage</keyword>
<keyword evidence="12" id="KW-0175">Coiled coil</keyword>
<evidence type="ECO:0000313" key="16">
    <source>
        <dbReference type="Proteomes" id="UP000006362"/>
    </source>
</evidence>
<dbReference type="Gene3D" id="3.30.420.10">
    <property type="entry name" value="Ribonuclease H-like superfamily/Ribonuclease H"/>
    <property type="match status" value="1"/>
</dbReference>
<evidence type="ECO:0000259" key="14">
    <source>
        <dbReference type="SMART" id="SM00482"/>
    </source>
</evidence>
<dbReference type="FunFam" id="1.10.150.20:FF:000003">
    <property type="entry name" value="DNA polymerase I"/>
    <property type="match status" value="1"/>
</dbReference>
<keyword evidence="16" id="KW-1185">Reference proteome</keyword>
<dbReference type="PRINTS" id="PR00868">
    <property type="entry name" value="DNAPOLI"/>
</dbReference>
<dbReference type="InterPro" id="IPR001098">
    <property type="entry name" value="DNA-dir_DNA_pol_A_palm_dom"/>
</dbReference>
<dbReference type="InterPro" id="IPR002421">
    <property type="entry name" value="5-3_exonuclease"/>
</dbReference>
<dbReference type="Gene3D" id="1.20.1060.10">
    <property type="entry name" value="Taq DNA Polymerase, Chain T, domain 4"/>
    <property type="match status" value="1"/>
</dbReference>
<evidence type="ECO:0000256" key="3">
    <source>
        <dbReference type="ARBA" id="ARBA00020311"/>
    </source>
</evidence>
<accession>E8T6I3</accession>
<evidence type="ECO:0000256" key="5">
    <source>
        <dbReference type="ARBA" id="ARBA00022695"/>
    </source>
</evidence>
<evidence type="ECO:0000256" key="6">
    <source>
        <dbReference type="ARBA" id="ARBA00022705"/>
    </source>
</evidence>
<dbReference type="GO" id="GO:0006302">
    <property type="term" value="P:double-strand break repair"/>
    <property type="evidence" value="ECO:0007669"/>
    <property type="project" value="TreeGrafter"/>
</dbReference>
<dbReference type="HOGENOM" id="CLU_004675_0_0_0"/>
<dbReference type="InterPro" id="IPR029060">
    <property type="entry name" value="PIN-like_dom_sf"/>
</dbReference>
<dbReference type="InterPro" id="IPR019760">
    <property type="entry name" value="DNA-dir_DNA_pol_A_CS"/>
</dbReference>
<organism evidence="15 16">
    <name type="scientific">Thermovibrio ammonificans (strain DSM 15698 / JCM 12110 / HB-1)</name>
    <dbReference type="NCBI Taxonomy" id="648996"/>
    <lineage>
        <taxon>Bacteria</taxon>
        <taxon>Pseudomonadati</taxon>
        <taxon>Aquificota</taxon>
        <taxon>Aquificia</taxon>
        <taxon>Desulfurobacteriales</taxon>
        <taxon>Desulfurobacteriaceae</taxon>
        <taxon>Thermovibrio</taxon>
    </lineage>
</organism>
<dbReference type="InterPro" id="IPR002298">
    <property type="entry name" value="DNA_polymerase_A"/>
</dbReference>
<dbReference type="STRING" id="648996.Theam_0800"/>
<evidence type="ECO:0000256" key="12">
    <source>
        <dbReference type="SAM" id="Coils"/>
    </source>
</evidence>
<dbReference type="CDD" id="cd09859">
    <property type="entry name" value="PIN_53EXO"/>
    <property type="match status" value="1"/>
</dbReference>
<dbReference type="InterPro" id="IPR020045">
    <property type="entry name" value="DNA_polI_H3TH"/>
</dbReference>
<dbReference type="SMART" id="SM00475">
    <property type="entry name" value="53EXOc"/>
    <property type="match status" value="1"/>
</dbReference>
<dbReference type="GO" id="GO:0008409">
    <property type="term" value="F:5'-3' exonuclease activity"/>
    <property type="evidence" value="ECO:0007669"/>
    <property type="project" value="InterPro"/>
</dbReference>
<feature type="domain" description="DNA-directed DNA polymerase family A palm" evidence="14">
    <location>
        <begin position="594"/>
        <end position="796"/>
    </location>
</feature>
<evidence type="ECO:0000256" key="7">
    <source>
        <dbReference type="ARBA" id="ARBA00022763"/>
    </source>
</evidence>
<feature type="coiled-coil region" evidence="12">
    <location>
        <begin position="454"/>
        <end position="485"/>
    </location>
</feature>
<comment type="similarity">
    <text evidence="1">Belongs to the DNA polymerase type-A family.</text>
</comment>
<dbReference type="RefSeq" id="WP_013537553.1">
    <property type="nucleotide sequence ID" value="NC_014926.1"/>
</dbReference>